<dbReference type="PANTHER" id="PTHR42933:SF3">
    <property type="entry name" value="TYPE I RESTRICTION ENZYME MJAVIII METHYLASE SUBUNIT"/>
    <property type="match status" value="1"/>
</dbReference>
<keyword evidence="5" id="KW-0949">S-adenosyl-L-methionine</keyword>
<keyword evidence="3 9" id="KW-0489">Methyltransferase</keyword>
<evidence type="ECO:0000256" key="4">
    <source>
        <dbReference type="ARBA" id="ARBA00022679"/>
    </source>
</evidence>
<sequence>MSSLTVAQLTRHLVRAADILRGKGDAQSYLDILSGILLLKRVSDQPDILHVPDSAHWFHIAQSKGKRPALVMSEALRELAHHNPNVLDGMLETLDISRRLGPSQINALIEHFDQIPLANGDLEFDDVVGRAYDCFLGWVAENAGKRGGEFYTPRSVVALMVRLVQPEAGHSVYDPFVGSAGMLIHAKEYVDEHAGIWSDLALYGQDISMPAWTIARLNLFFHGITSSSIFLGDTLSTPLHLATERELKTFDRVLTNPPFSVNYVEHEVTYPERMRYGWIPGQGKKADLMNVQHVLASLRPDGIGAVVAPHGVLFRGGVEAEIRRRIIGDGRLGAVIGIGPNVFYGTAIPACILLLRGTDGPPRERNGEVLFIDAEREVVTGRTQNYLGPQHVEKIVDVYQNWSHIPGFSRAVSVDEVAENGFNLNIRRYVETSPKVAPPLNVRAALFGGVPRTEVEAEAPKFHTFGIDPMELFRAKDGDYLDFPAEGYKAAVGRIEKLAEPGVRNFIQRYRSWWTETGPRIAELSGTQRLLRSRSSLMESFSEELAPLRILDHYQLVGIFAAWWSHYHDDLRLLDRLGFSAVTDRTIAASSDHSVVGSADLASSRVLDSLGEDLKVRVEKLVRAERQTLVDTYRRWCDRYEVSLMDLEEQREALAARLSVRLRGLGYGRSDRDV</sequence>
<comment type="caution">
    <text evidence="9">The sequence shown here is derived from an EMBL/GenBank/DDBJ whole genome shotgun (WGS) entry which is preliminary data.</text>
</comment>
<proteinExistence type="inferred from homology"/>
<evidence type="ECO:0000256" key="1">
    <source>
        <dbReference type="ARBA" id="ARBA00006594"/>
    </source>
</evidence>
<feature type="domain" description="DNA methylase adenine-specific" evidence="8">
    <location>
        <begin position="125"/>
        <end position="433"/>
    </location>
</feature>
<evidence type="ECO:0000259" key="8">
    <source>
        <dbReference type="Pfam" id="PF02384"/>
    </source>
</evidence>
<protein>
    <recommendedName>
        <fullName evidence="2">site-specific DNA-methyltransferase (adenine-specific)</fullName>
        <ecNumber evidence="2">2.1.1.72</ecNumber>
    </recommendedName>
</protein>
<dbReference type="EMBL" id="JADOGI010000025">
    <property type="protein sequence ID" value="MBF8186272.1"/>
    <property type="molecule type" value="Genomic_DNA"/>
</dbReference>
<evidence type="ECO:0000256" key="7">
    <source>
        <dbReference type="ARBA" id="ARBA00047942"/>
    </source>
</evidence>
<dbReference type="Gene3D" id="3.40.50.150">
    <property type="entry name" value="Vaccinia Virus protein VP39"/>
    <property type="match status" value="1"/>
</dbReference>
<comment type="catalytic activity">
    <reaction evidence="7">
        <text>a 2'-deoxyadenosine in DNA + S-adenosyl-L-methionine = an N(6)-methyl-2'-deoxyadenosine in DNA + S-adenosyl-L-homocysteine + H(+)</text>
        <dbReference type="Rhea" id="RHEA:15197"/>
        <dbReference type="Rhea" id="RHEA-COMP:12418"/>
        <dbReference type="Rhea" id="RHEA-COMP:12419"/>
        <dbReference type="ChEBI" id="CHEBI:15378"/>
        <dbReference type="ChEBI" id="CHEBI:57856"/>
        <dbReference type="ChEBI" id="CHEBI:59789"/>
        <dbReference type="ChEBI" id="CHEBI:90615"/>
        <dbReference type="ChEBI" id="CHEBI:90616"/>
        <dbReference type="EC" id="2.1.1.72"/>
    </reaction>
</comment>
<name>A0A931ABG2_9ACTN</name>
<evidence type="ECO:0000256" key="2">
    <source>
        <dbReference type="ARBA" id="ARBA00011900"/>
    </source>
</evidence>
<dbReference type="GO" id="GO:0009307">
    <property type="term" value="P:DNA restriction-modification system"/>
    <property type="evidence" value="ECO:0007669"/>
    <property type="project" value="UniProtKB-KW"/>
</dbReference>
<dbReference type="Proteomes" id="UP000605361">
    <property type="component" value="Unassembled WGS sequence"/>
</dbReference>
<evidence type="ECO:0000256" key="3">
    <source>
        <dbReference type="ARBA" id="ARBA00022603"/>
    </source>
</evidence>
<gene>
    <name evidence="9" type="ORF">ITP53_11040</name>
</gene>
<accession>A0A931ABG2</accession>
<dbReference type="RefSeq" id="WP_195895250.1">
    <property type="nucleotide sequence ID" value="NZ_JADOGI010000025.1"/>
</dbReference>
<dbReference type="Gene3D" id="1.20.1260.30">
    <property type="match status" value="2"/>
</dbReference>
<dbReference type="InterPro" id="IPR038333">
    <property type="entry name" value="T1MK-like_N_sf"/>
</dbReference>
<keyword evidence="10" id="KW-1185">Reference proteome</keyword>
<evidence type="ECO:0000313" key="10">
    <source>
        <dbReference type="Proteomes" id="UP000605361"/>
    </source>
</evidence>
<dbReference type="GO" id="GO:0032259">
    <property type="term" value="P:methylation"/>
    <property type="evidence" value="ECO:0007669"/>
    <property type="project" value="UniProtKB-KW"/>
</dbReference>
<comment type="similarity">
    <text evidence="1">Belongs to the N(4)/N(6)-methyltransferase family.</text>
</comment>
<dbReference type="Pfam" id="PF02384">
    <property type="entry name" value="N6_Mtase"/>
    <property type="match status" value="1"/>
</dbReference>
<dbReference type="PRINTS" id="PR00507">
    <property type="entry name" value="N12N6MTFRASE"/>
</dbReference>
<evidence type="ECO:0000313" key="9">
    <source>
        <dbReference type="EMBL" id="MBF8186272.1"/>
    </source>
</evidence>
<dbReference type="SUPFAM" id="SSF53335">
    <property type="entry name" value="S-adenosyl-L-methionine-dependent methyltransferases"/>
    <property type="match status" value="1"/>
</dbReference>
<dbReference type="GO" id="GO:0008170">
    <property type="term" value="F:N-methyltransferase activity"/>
    <property type="evidence" value="ECO:0007669"/>
    <property type="project" value="InterPro"/>
</dbReference>
<reference evidence="9" key="1">
    <citation type="submission" date="2020-11" db="EMBL/GenBank/DDBJ databases">
        <title>Whole-genome analyses of Nonomuraea sp. K274.</title>
        <authorList>
            <person name="Veyisoglu A."/>
        </authorList>
    </citation>
    <scope>NUCLEOTIDE SEQUENCE</scope>
    <source>
        <strain evidence="9">K274</strain>
    </source>
</reference>
<evidence type="ECO:0000256" key="6">
    <source>
        <dbReference type="ARBA" id="ARBA00022747"/>
    </source>
</evidence>
<dbReference type="PANTHER" id="PTHR42933">
    <property type="entry name" value="SLR6095 PROTEIN"/>
    <property type="match status" value="1"/>
</dbReference>
<organism evidence="9 10">
    <name type="scientific">Nonomuraea cypriaca</name>
    <dbReference type="NCBI Taxonomy" id="1187855"/>
    <lineage>
        <taxon>Bacteria</taxon>
        <taxon>Bacillati</taxon>
        <taxon>Actinomycetota</taxon>
        <taxon>Actinomycetes</taxon>
        <taxon>Streptosporangiales</taxon>
        <taxon>Streptosporangiaceae</taxon>
        <taxon>Nonomuraea</taxon>
    </lineage>
</organism>
<dbReference type="GO" id="GO:0003677">
    <property type="term" value="F:DNA binding"/>
    <property type="evidence" value="ECO:0007669"/>
    <property type="project" value="InterPro"/>
</dbReference>
<dbReference type="EC" id="2.1.1.72" evidence="2"/>
<dbReference type="InterPro" id="IPR029063">
    <property type="entry name" value="SAM-dependent_MTases_sf"/>
</dbReference>
<dbReference type="GO" id="GO:0009007">
    <property type="term" value="F:site-specific DNA-methyltransferase (adenine-specific) activity"/>
    <property type="evidence" value="ECO:0007669"/>
    <property type="project" value="UniProtKB-EC"/>
</dbReference>
<dbReference type="AlphaFoldDB" id="A0A931ABG2"/>
<dbReference type="InterPro" id="IPR051537">
    <property type="entry name" value="DNA_Adenine_Mtase"/>
</dbReference>
<keyword evidence="4" id="KW-0808">Transferase</keyword>
<evidence type="ECO:0000256" key="5">
    <source>
        <dbReference type="ARBA" id="ARBA00022691"/>
    </source>
</evidence>
<dbReference type="InterPro" id="IPR003356">
    <property type="entry name" value="DNA_methylase_A-5"/>
</dbReference>
<keyword evidence="6" id="KW-0680">Restriction system</keyword>